<dbReference type="AlphaFoldDB" id="A0A318RI67"/>
<reference evidence="2 3" key="1">
    <citation type="submission" date="2018-06" db="EMBL/GenBank/DDBJ databases">
        <title>Genomic Encyclopedia of Type Strains, Phase IV (KMG-IV): sequencing the most valuable type-strain genomes for metagenomic binning, comparative biology and taxonomic classification.</title>
        <authorList>
            <person name="Goeker M."/>
        </authorList>
    </citation>
    <scope>NUCLEOTIDE SEQUENCE [LARGE SCALE GENOMIC DNA]</scope>
    <source>
        <strain evidence="2 3">DSM 45521</strain>
    </source>
</reference>
<evidence type="ECO:0000313" key="2">
    <source>
        <dbReference type="EMBL" id="PYE16998.1"/>
    </source>
</evidence>
<dbReference type="EMBL" id="QJSP01000007">
    <property type="protein sequence ID" value="PYE16998.1"/>
    <property type="molecule type" value="Genomic_DNA"/>
</dbReference>
<gene>
    <name evidence="2" type="ORF">DFR67_107243</name>
</gene>
<evidence type="ECO:0000256" key="1">
    <source>
        <dbReference type="SAM" id="MobiDB-lite"/>
    </source>
</evidence>
<proteinExistence type="predicted"/>
<protein>
    <submittedName>
        <fullName evidence="2">Uncharacterized protein</fullName>
    </submittedName>
</protein>
<organism evidence="2 3">
    <name type="scientific">Williamsia limnetica</name>
    <dbReference type="NCBI Taxonomy" id="882452"/>
    <lineage>
        <taxon>Bacteria</taxon>
        <taxon>Bacillati</taxon>
        <taxon>Actinomycetota</taxon>
        <taxon>Actinomycetes</taxon>
        <taxon>Mycobacteriales</taxon>
        <taxon>Nocardiaceae</taxon>
        <taxon>Williamsia</taxon>
    </lineage>
</organism>
<sequence length="256" mass="28717">MAEDRIQMPSHVRSQGQQPRSPGRRCACGSCQSAGRRRRTCWRCRRGSCGQRFPVDSRPLEPQWCTGRPRRRCHLTELRRTCRRWFRGRADDADGGRHDEVLLGVSEARVDITYAAIVNLIWSKGRIIDATSVDAPQGMATLPLSHARRLPGRAGTPATRAADDVRFLTQPRAANCPESSITPRMKLTGRAKSRCANAAHPNRFRRLPQQRTTRGSICTHEELLGSDCPYRTVVGLGMAEYESTTDSVARPRTGRR</sequence>
<dbReference type="Proteomes" id="UP000247591">
    <property type="component" value="Unassembled WGS sequence"/>
</dbReference>
<name>A0A318RI67_WILLI</name>
<comment type="caution">
    <text evidence="2">The sequence shown here is derived from an EMBL/GenBank/DDBJ whole genome shotgun (WGS) entry which is preliminary data.</text>
</comment>
<keyword evidence="3" id="KW-1185">Reference proteome</keyword>
<evidence type="ECO:0000313" key="3">
    <source>
        <dbReference type="Proteomes" id="UP000247591"/>
    </source>
</evidence>
<feature type="region of interest" description="Disordered" evidence="1">
    <location>
        <begin position="1"/>
        <end position="23"/>
    </location>
</feature>
<accession>A0A318RI67</accession>